<feature type="compositionally biased region" description="Basic residues" evidence="1">
    <location>
        <begin position="187"/>
        <end position="197"/>
    </location>
</feature>
<feature type="compositionally biased region" description="Basic and acidic residues" evidence="1">
    <location>
        <begin position="162"/>
        <end position="173"/>
    </location>
</feature>
<organism evidence="2 3">
    <name type="scientific">Zizania palustris</name>
    <name type="common">Northern wild rice</name>
    <dbReference type="NCBI Taxonomy" id="103762"/>
    <lineage>
        <taxon>Eukaryota</taxon>
        <taxon>Viridiplantae</taxon>
        <taxon>Streptophyta</taxon>
        <taxon>Embryophyta</taxon>
        <taxon>Tracheophyta</taxon>
        <taxon>Spermatophyta</taxon>
        <taxon>Magnoliopsida</taxon>
        <taxon>Liliopsida</taxon>
        <taxon>Poales</taxon>
        <taxon>Poaceae</taxon>
        <taxon>BOP clade</taxon>
        <taxon>Oryzoideae</taxon>
        <taxon>Oryzeae</taxon>
        <taxon>Zizaniinae</taxon>
        <taxon>Zizania</taxon>
    </lineage>
</organism>
<feature type="region of interest" description="Disordered" evidence="1">
    <location>
        <begin position="140"/>
        <end position="221"/>
    </location>
</feature>
<evidence type="ECO:0000313" key="3">
    <source>
        <dbReference type="Proteomes" id="UP000729402"/>
    </source>
</evidence>
<dbReference type="Proteomes" id="UP000729402">
    <property type="component" value="Unassembled WGS sequence"/>
</dbReference>
<proteinExistence type="predicted"/>
<evidence type="ECO:0000256" key="1">
    <source>
        <dbReference type="SAM" id="MobiDB-lite"/>
    </source>
</evidence>
<accession>A0A8J6BYM5</accession>
<feature type="compositionally biased region" description="Low complexity" evidence="1">
    <location>
        <begin position="146"/>
        <end position="157"/>
    </location>
</feature>
<gene>
    <name evidence="2" type="ORF">GUJ93_ZPchr0013g36231</name>
</gene>
<comment type="caution">
    <text evidence="2">The sequence shown here is derived from an EMBL/GenBank/DDBJ whole genome shotgun (WGS) entry which is preliminary data.</text>
</comment>
<feature type="region of interest" description="Disordered" evidence="1">
    <location>
        <begin position="64"/>
        <end position="113"/>
    </location>
</feature>
<dbReference type="AlphaFoldDB" id="A0A8J6BYM5"/>
<evidence type="ECO:0000313" key="2">
    <source>
        <dbReference type="EMBL" id="KAG8100377.1"/>
    </source>
</evidence>
<protein>
    <submittedName>
        <fullName evidence="2">Uncharacterized protein</fullName>
    </submittedName>
</protein>
<sequence length="290" mass="33304">MAGAEDMIVTRQELVQVQSDIQELKELRGEGSEIKQMLQAMCPNLNRDSIGADATRRPTTLVRERHSSAPPLARNTGHFIADCPKRSGYKKGTDSGFHDSGKHESPSFTKGKPKTRFFKKALKDYRRENKKRDKAFFAEMEKSYSKRSTSSSSSSSSSDEEITIKKGKDKDDPAGLCFMAFGDKPKSRSHQRRRSRKSFCSMALGDREEKSSSDDSDDDDGKTLAYRRHEIEWIAAAHRPNASGVSDLDRLWQMRQLCWIVLYRSGEELMRWQEMFHHLWQILYCTYKTV</sequence>
<reference evidence="2" key="2">
    <citation type="submission" date="2021-02" db="EMBL/GenBank/DDBJ databases">
        <authorList>
            <person name="Kimball J.A."/>
            <person name="Haas M.W."/>
            <person name="Macchietto M."/>
            <person name="Kono T."/>
            <person name="Duquette J."/>
            <person name="Shao M."/>
        </authorList>
    </citation>
    <scope>NUCLEOTIDE SEQUENCE</scope>
    <source>
        <tissue evidence="2">Fresh leaf tissue</tissue>
    </source>
</reference>
<dbReference type="EMBL" id="JAAALK010000079">
    <property type="protein sequence ID" value="KAG8100377.1"/>
    <property type="molecule type" value="Genomic_DNA"/>
</dbReference>
<reference evidence="2" key="1">
    <citation type="journal article" date="2021" name="bioRxiv">
        <title>Whole Genome Assembly and Annotation of Northern Wild Rice, Zizania palustris L., Supports a Whole Genome Duplication in the Zizania Genus.</title>
        <authorList>
            <person name="Haas M."/>
            <person name="Kono T."/>
            <person name="Macchietto M."/>
            <person name="Millas R."/>
            <person name="McGilp L."/>
            <person name="Shao M."/>
            <person name="Duquette J."/>
            <person name="Hirsch C.N."/>
            <person name="Kimball J."/>
        </authorList>
    </citation>
    <scope>NUCLEOTIDE SEQUENCE</scope>
    <source>
        <tissue evidence="2">Fresh leaf tissue</tissue>
    </source>
</reference>
<feature type="compositionally biased region" description="Basic and acidic residues" evidence="1">
    <location>
        <begin position="91"/>
        <end position="105"/>
    </location>
</feature>
<name>A0A8J6BYM5_ZIZPA</name>
<keyword evidence="3" id="KW-1185">Reference proteome</keyword>